<accession>A0A1C7NM07</accession>
<feature type="transmembrane region" description="Helical" evidence="1">
    <location>
        <begin position="20"/>
        <end position="38"/>
    </location>
</feature>
<gene>
    <name evidence="2" type="ORF">A0J61_01882</name>
</gene>
<dbReference type="Proteomes" id="UP000093000">
    <property type="component" value="Unassembled WGS sequence"/>
</dbReference>
<proteinExistence type="predicted"/>
<protein>
    <submittedName>
        <fullName evidence="2">Uncharacterized protein</fullName>
    </submittedName>
</protein>
<reference evidence="2 3" key="1">
    <citation type="submission" date="2016-03" db="EMBL/GenBank/DDBJ databases">
        <title>Choanephora cucurbitarum.</title>
        <authorList>
            <person name="Min B."/>
            <person name="Park H."/>
            <person name="Park J.-H."/>
            <person name="Shin H.-D."/>
            <person name="Choi I.-G."/>
        </authorList>
    </citation>
    <scope>NUCLEOTIDE SEQUENCE [LARGE SCALE GENOMIC DNA]</scope>
    <source>
        <strain evidence="2 3">KUS-F28377</strain>
    </source>
</reference>
<keyword evidence="1" id="KW-0472">Membrane</keyword>
<evidence type="ECO:0000256" key="1">
    <source>
        <dbReference type="SAM" id="Phobius"/>
    </source>
</evidence>
<keyword evidence="1" id="KW-1133">Transmembrane helix</keyword>
<keyword evidence="3" id="KW-1185">Reference proteome</keyword>
<sequence length="82" mass="9491">MTLLVNLQDYFNIHWLPEYPVLVVLCILTWIGFMVRAIRVIRAFCAFLDIQCLVIPSKNKSVEQASLLTTQEEGSSHQYNTF</sequence>
<dbReference type="AlphaFoldDB" id="A0A1C7NM07"/>
<organism evidence="2 3">
    <name type="scientific">Choanephora cucurbitarum</name>
    <dbReference type="NCBI Taxonomy" id="101091"/>
    <lineage>
        <taxon>Eukaryota</taxon>
        <taxon>Fungi</taxon>
        <taxon>Fungi incertae sedis</taxon>
        <taxon>Mucoromycota</taxon>
        <taxon>Mucoromycotina</taxon>
        <taxon>Mucoromycetes</taxon>
        <taxon>Mucorales</taxon>
        <taxon>Mucorineae</taxon>
        <taxon>Choanephoraceae</taxon>
        <taxon>Choanephoroideae</taxon>
        <taxon>Choanephora</taxon>
    </lineage>
</organism>
<comment type="caution">
    <text evidence="2">The sequence shown here is derived from an EMBL/GenBank/DDBJ whole genome shotgun (WGS) entry which is preliminary data.</text>
</comment>
<dbReference type="InParanoid" id="A0A1C7NM07"/>
<dbReference type="STRING" id="101091.A0A1C7NM07"/>
<name>A0A1C7NM07_9FUNG</name>
<evidence type="ECO:0000313" key="2">
    <source>
        <dbReference type="EMBL" id="OBZ90068.1"/>
    </source>
</evidence>
<dbReference type="EMBL" id="LUGH01000065">
    <property type="protein sequence ID" value="OBZ90068.1"/>
    <property type="molecule type" value="Genomic_DNA"/>
</dbReference>
<dbReference type="OrthoDB" id="10552353at2759"/>
<keyword evidence="1" id="KW-0812">Transmembrane</keyword>
<evidence type="ECO:0000313" key="3">
    <source>
        <dbReference type="Proteomes" id="UP000093000"/>
    </source>
</evidence>